<dbReference type="CDD" id="cd11334">
    <property type="entry name" value="AmyAc_TreS"/>
    <property type="match status" value="1"/>
</dbReference>
<evidence type="ECO:0000259" key="1">
    <source>
        <dbReference type="SMART" id="SM00642"/>
    </source>
</evidence>
<dbReference type="Gene3D" id="3.90.400.10">
    <property type="entry name" value="Oligo-1,6-glucosidase, Domain 2"/>
    <property type="match status" value="1"/>
</dbReference>
<accession>A0A951P881</accession>
<dbReference type="PANTHER" id="PTHR10357">
    <property type="entry name" value="ALPHA-AMYLASE FAMILY MEMBER"/>
    <property type="match status" value="1"/>
</dbReference>
<dbReference type="AlphaFoldDB" id="A0A951P881"/>
<feature type="domain" description="Glycosyl hydrolase family 13 catalytic" evidence="1">
    <location>
        <begin position="13"/>
        <end position="415"/>
    </location>
</feature>
<sequence>MLNLWYKNAVIYCLDVETYMDSNGDGVGDFEGLTRRLDYIAGLGITCIWLMPFYPTPNRDNGYDITDYYSVDPRLGTLGDFVEFARQANDRGMRVIIDLVVNHTSIDHPWFQAACKDRHSQYRDYYVWSETKPADAEEGIIFPGVQESTWTYSEEAKAYYFHRFYEHQADLNIANLAVREEICKIMGFWLELGISGFRIDAVPFLIELRGIEEDAHVKDPYLYLKEIRSFLSWRRGDAILLAEANVTMDKVPDYFGDGDKMQMLFNFVVNQQMMLAFVREQAAPIIAGLTASPAIPETGQWAHFIRNHDELSLDKLSDAEQAEVRVQFAPEEDMWIYDRGIRRRFPPMVQGDSRRVRLAYSLMFTLPGTPVLFYGEEIGMGEDLSLAERNATRTPMQWSAAENAGFSAASQPLVRPVITQAPFDYQHLNVINQRRNPDSLLNWMERAIRMRKECPEFGWGTWQIIETNHPSVLAHCCQGKRGSVIAVHNLSKTACSISLKFSLESQAQPQPLTEVFEDQAYELVQDTASEIALSGYGYRWFRIGSDCLLHNP</sequence>
<dbReference type="SUPFAM" id="SSF51445">
    <property type="entry name" value="(Trans)glycosidases"/>
    <property type="match status" value="1"/>
</dbReference>
<comment type="caution">
    <text evidence="2">The sequence shown here is derived from an EMBL/GenBank/DDBJ whole genome shotgun (WGS) entry which is preliminary data.</text>
</comment>
<reference evidence="2" key="1">
    <citation type="submission" date="2021-05" db="EMBL/GenBank/DDBJ databases">
        <authorList>
            <person name="Pietrasiak N."/>
            <person name="Ward R."/>
            <person name="Stajich J.E."/>
            <person name="Kurbessoian T."/>
        </authorList>
    </citation>
    <scope>NUCLEOTIDE SEQUENCE</scope>
    <source>
        <strain evidence="2">GSE-TBD4-15B</strain>
    </source>
</reference>
<dbReference type="SUPFAM" id="SSF51011">
    <property type="entry name" value="Glycosyl hydrolase domain"/>
    <property type="match status" value="1"/>
</dbReference>
<dbReference type="InterPro" id="IPR017853">
    <property type="entry name" value="GH"/>
</dbReference>
<dbReference type="PANTHER" id="PTHR10357:SF219">
    <property type="entry name" value="MALTOSE ALPHA-D-GLUCOSYLTRANSFERASE"/>
    <property type="match status" value="1"/>
</dbReference>
<dbReference type="Gene3D" id="3.20.20.80">
    <property type="entry name" value="Glycosidases"/>
    <property type="match status" value="1"/>
</dbReference>
<dbReference type="EMBL" id="JAHHHV010000020">
    <property type="protein sequence ID" value="MBW4464756.1"/>
    <property type="molecule type" value="Genomic_DNA"/>
</dbReference>
<dbReference type="Pfam" id="PF16657">
    <property type="entry name" value="Malt_amylase_C"/>
    <property type="match status" value="1"/>
</dbReference>
<dbReference type="InterPro" id="IPR032091">
    <property type="entry name" value="Malt_amylase-like_C"/>
</dbReference>
<proteinExistence type="predicted"/>
<dbReference type="InterPro" id="IPR045857">
    <property type="entry name" value="O16G_dom_2"/>
</dbReference>
<gene>
    <name evidence="2" type="ORF">KME07_04860</name>
</gene>
<organism evidence="2 3">
    <name type="scientific">Pegethrix bostrychoides GSE-TBD4-15B</name>
    <dbReference type="NCBI Taxonomy" id="2839662"/>
    <lineage>
        <taxon>Bacteria</taxon>
        <taxon>Bacillati</taxon>
        <taxon>Cyanobacteriota</taxon>
        <taxon>Cyanophyceae</taxon>
        <taxon>Oculatellales</taxon>
        <taxon>Oculatellaceae</taxon>
        <taxon>Pegethrix</taxon>
    </lineage>
</organism>
<dbReference type="Pfam" id="PF00128">
    <property type="entry name" value="Alpha-amylase"/>
    <property type="match status" value="1"/>
</dbReference>
<protein>
    <submittedName>
        <fullName evidence="2">Alpha-amylase family protein</fullName>
    </submittedName>
</protein>
<reference evidence="2" key="2">
    <citation type="journal article" date="2022" name="Microbiol. Resour. Announc.">
        <title>Metagenome Sequencing to Explore Phylogenomics of Terrestrial Cyanobacteria.</title>
        <authorList>
            <person name="Ward R.D."/>
            <person name="Stajich J.E."/>
            <person name="Johansen J.R."/>
            <person name="Huntemann M."/>
            <person name="Clum A."/>
            <person name="Foster B."/>
            <person name="Foster B."/>
            <person name="Roux S."/>
            <person name="Palaniappan K."/>
            <person name="Varghese N."/>
            <person name="Mukherjee S."/>
            <person name="Reddy T.B.K."/>
            <person name="Daum C."/>
            <person name="Copeland A."/>
            <person name="Chen I.A."/>
            <person name="Ivanova N.N."/>
            <person name="Kyrpides N.C."/>
            <person name="Shapiro N."/>
            <person name="Eloe-Fadrosh E.A."/>
            <person name="Pietrasiak N."/>
        </authorList>
    </citation>
    <scope>NUCLEOTIDE SEQUENCE</scope>
    <source>
        <strain evidence="2">GSE-TBD4-15B</strain>
    </source>
</reference>
<dbReference type="Gene3D" id="2.60.40.1180">
    <property type="entry name" value="Golgi alpha-mannosidase II"/>
    <property type="match status" value="1"/>
</dbReference>
<name>A0A951P881_9CYAN</name>
<dbReference type="InterPro" id="IPR013780">
    <property type="entry name" value="Glyco_hydro_b"/>
</dbReference>
<dbReference type="SMART" id="SM00642">
    <property type="entry name" value="Aamy"/>
    <property type="match status" value="1"/>
</dbReference>
<evidence type="ECO:0000313" key="2">
    <source>
        <dbReference type="EMBL" id="MBW4464756.1"/>
    </source>
</evidence>
<dbReference type="GO" id="GO:0005975">
    <property type="term" value="P:carbohydrate metabolic process"/>
    <property type="evidence" value="ECO:0007669"/>
    <property type="project" value="InterPro"/>
</dbReference>
<evidence type="ECO:0000313" key="3">
    <source>
        <dbReference type="Proteomes" id="UP000707356"/>
    </source>
</evidence>
<dbReference type="Proteomes" id="UP000707356">
    <property type="component" value="Unassembled WGS sequence"/>
</dbReference>
<dbReference type="InterPro" id="IPR006047">
    <property type="entry name" value="GH13_cat_dom"/>
</dbReference>